<gene>
    <name evidence="1" type="ORF">GSBLH_T00001481001</name>
</gene>
<sequence length="136" mass="16104">MYAMVSIDKMFPGKFTESIFGLVIEHFPPRIDFYEEDAIVHFFEFVRKTLPWVFLRGAERIVRGYARRLAVQEFSDDILEMMRTHVQFVQMQNQAQFEMLVNSLGVGEREEIQKLLQNWHVCWISKLSLRGTAQRG</sequence>
<keyword evidence="2" id="KW-1185">Reference proteome</keyword>
<proteinExistence type="predicted"/>
<dbReference type="Proteomes" id="UP000008312">
    <property type="component" value="Unassembled WGS sequence"/>
</dbReference>
<dbReference type="AlphaFoldDB" id="D8LZQ6"/>
<name>D8LZQ6_BLAHO</name>
<dbReference type="RefSeq" id="XP_012895343.1">
    <property type="nucleotide sequence ID" value="XM_013039889.1"/>
</dbReference>
<evidence type="ECO:0000313" key="2">
    <source>
        <dbReference type="Proteomes" id="UP000008312"/>
    </source>
</evidence>
<protein>
    <submittedName>
        <fullName evidence="1">Uncharacterized protein</fullName>
    </submittedName>
</protein>
<organism evidence="1">
    <name type="scientific">Blastocystis hominis</name>
    <dbReference type="NCBI Taxonomy" id="12968"/>
    <lineage>
        <taxon>Eukaryota</taxon>
        <taxon>Sar</taxon>
        <taxon>Stramenopiles</taxon>
        <taxon>Bigyra</taxon>
        <taxon>Opalozoa</taxon>
        <taxon>Opalinata</taxon>
        <taxon>Blastocystidae</taxon>
        <taxon>Blastocystis</taxon>
    </lineage>
</organism>
<accession>D8LZQ6</accession>
<dbReference type="GeneID" id="24918732"/>
<evidence type="ECO:0000313" key="1">
    <source>
        <dbReference type="EMBL" id="CBK21295.2"/>
    </source>
</evidence>
<reference evidence="1" key="1">
    <citation type="submission" date="2010-02" db="EMBL/GenBank/DDBJ databases">
        <title>Sequencing and annotation of the Blastocystis hominis genome.</title>
        <authorList>
            <person name="Wincker P."/>
        </authorList>
    </citation>
    <scope>NUCLEOTIDE SEQUENCE</scope>
    <source>
        <strain evidence="1">Singapore isolate B</strain>
    </source>
</reference>
<dbReference type="InParanoid" id="D8LZQ6"/>
<dbReference type="EMBL" id="FN668641">
    <property type="protein sequence ID" value="CBK21295.2"/>
    <property type="molecule type" value="Genomic_DNA"/>
</dbReference>